<dbReference type="Pfam" id="PF11575">
    <property type="entry name" value="FhuF_C"/>
    <property type="match status" value="1"/>
</dbReference>
<dbReference type="RefSeq" id="WP_320188996.1">
    <property type="nucleotide sequence ID" value="NZ_CP192765.1"/>
</dbReference>
<keyword evidence="5" id="KW-1185">Reference proteome</keyword>
<evidence type="ECO:0000313" key="5">
    <source>
        <dbReference type="Proteomes" id="UP001277561"/>
    </source>
</evidence>
<dbReference type="EMBL" id="JAVRAD010000033">
    <property type="protein sequence ID" value="MDX8333014.1"/>
    <property type="molecule type" value="Genomic_DNA"/>
</dbReference>
<protein>
    <submittedName>
        <fullName evidence="3">Siderophore-iron reductase FhuF</fullName>
    </submittedName>
</protein>
<dbReference type="InterPro" id="IPR024726">
    <property type="entry name" value="FhuF_C"/>
</dbReference>
<dbReference type="NCBIfam" id="TIGR03951">
    <property type="entry name" value="Fe_III_red_FhuF"/>
    <property type="match status" value="1"/>
</dbReference>
<gene>
    <name evidence="3" type="primary">fhuF</name>
    <name evidence="3" type="ORF">RMR22_27065</name>
    <name evidence="4" type="ORF">RMS29_27875</name>
</gene>
<dbReference type="InterPro" id="IPR022770">
    <property type="entry name" value="IucA/IucC-like_C"/>
</dbReference>
<organism evidence="3">
    <name type="scientific">Agrobacterium rosae</name>
    <dbReference type="NCBI Taxonomy" id="1972867"/>
    <lineage>
        <taxon>Bacteria</taxon>
        <taxon>Pseudomonadati</taxon>
        <taxon>Pseudomonadota</taxon>
        <taxon>Alphaproteobacteria</taxon>
        <taxon>Hyphomicrobiales</taxon>
        <taxon>Rhizobiaceae</taxon>
        <taxon>Rhizobium/Agrobacterium group</taxon>
        <taxon>Agrobacterium</taxon>
    </lineage>
</organism>
<feature type="domain" description="Ferric siderophore reductase C-terminal" evidence="2">
    <location>
        <begin position="216"/>
        <end position="235"/>
    </location>
</feature>
<evidence type="ECO:0000259" key="2">
    <source>
        <dbReference type="Pfam" id="PF11575"/>
    </source>
</evidence>
<dbReference type="EMBL" id="JAVRAF010000035">
    <property type="protein sequence ID" value="MDX8305884.1"/>
    <property type="molecule type" value="Genomic_DNA"/>
</dbReference>
<sequence>MRRSEALREFLEQSTHAQRCELVRRRRRSDLSLEELLEPDRLATVIGNYGRRHGASTHFAAVAGQWSKQYFAKIMRPVASAAMLLDWRLPFSLDDLSICVSADGDIISLGLSNLGRTVIPQHVEDRFDFLLKDNISEVVRAIAKVSGLSRNVLWSNAGNVFEGLASSYVADRKHLPKGVVDAFALLDTPFLLNGSRNPIFSPIVYSDICDQRKRKRRVCCIRFMIDGLDYCATCPCPIGECAVPAKASSQLNPRAASSQRPDLV</sequence>
<dbReference type="Pfam" id="PF06276">
    <property type="entry name" value="FhuF"/>
    <property type="match status" value="1"/>
</dbReference>
<dbReference type="Proteomes" id="UP001277561">
    <property type="component" value="Unassembled WGS sequence"/>
</dbReference>
<feature type="domain" description="Aerobactin siderophore biosynthesis IucA/IucC-like C-terminal" evidence="1">
    <location>
        <begin position="65"/>
        <end position="173"/>
    </location>
</feature>
<evidence type="ECO:0000313" key="4">
    <source>
        <dbReference type="EMBL" id="MDX8333014.1"/>
    </source>
</evidence>
<dbReference type="InterPro" id="IPR008090">
    <property type="entry name" value="Fe_iron_reduct"/>
</dbReference>
<proteinExistence type="predicted"/>
<evidence type="ECO:0000259" key="1">
    <source>
        <dbReference type="Pfam" id="PF06276"/>
    </source>
</evidence>
<evidence type="ECO:0000313" key="3">
    <source>
        <dbReference type="EMBL" id="MDX8305884.1"/>
    </source>
</evidence>
<dbReference type="AlphaFoldDB" id="A0AAW9FKD1"/>
<name>A0AAW9FKD1_9HYPH</name>
<accession>A0AAW9FKD1</accession>
<comment type="caution">
    <text evidence="3">The sequence shown here is derived from an EMBL/GenBank/DDBJ whole genome shotgun (WGS) entry which is preliminary data.</text>
</comment>
<reference evidence="3 5" key="1">
    <citation type="journal article" date="2023" name="Phytobiomes J">
        <title>Deciphering the key players within the bacterial microbiota associated with aerial crown gall tumors on rhododendron: Insights into the gallobiome.</title>
        <authorList>
            <person name="Kuzmanovic N."/>
            <person name="Nesme J."/>
            <person name="Wolf J."/>
            <person name="Neumann-Schaal M."/>
            <person name="Petersen J."/>
            <person name="Fernandez-Gnecco G."/>
            <person name="Sproeer C."/>
            <person name="Bunk B."/>
            <person name="Overmann J."/>
            <person name="Sorensen S.J."/>
            <person name="Idczak E."/>
            <person name="Smalla K."/>
        </authorList>
    </citation>
    <scope>NUCLEOTIDE SEQUENCE</scope>
    <source>
        <strain evidence="3">Rho-11.1</strain>
        <strain evidence="5">rho-14.1</strain>
        <strain evidence="4">Rho-14.1</strain>
    </source>
</reference>
<dbReference type="GO" id="GO:0003824">
    <property type="term" value="F:catalytic activity"/>
    <property type="evidence" value="ECO:0007669"/>
    <property type="project" value="UniProtKB-ARBA"/>
</dbReference>